<feature type="transmembrane region" description="Helical" evidence="2">
    <location>
        <begin position="16"/>
        <end position="40"/>
    </location>
</feature>
<keyword evidence="2" id="KW-0812">Transmembrane</keyword>
<protein>
    <submittedName>
        <fullName evidence="4">Uncharacterized protein</fullName>
    </submittedName>
</protein>
<name>A0A7E4VP85_PANRE</name>
<accession>A0A7E4VP85</accession>
<sequence length="337" mass="38541">MPSNTDLTKFNFSNPIVIAVVVVLSLIFIAVVVIVILYLVGCFNKKPKKSSNARSALITTVSTEQKKQLSKSRPLQSQSREKTTVSVGKTTTTKSTVRATKSGPSLFESTDDPDSEILMFVPKEPDPKAEFEEQNPEMTITDYIATRKLLNQFIFDQFKEHYPELPKLHPSHAELQLHRMYIGDAAQALDNLIESAIAELEQLGCYWTKNERLKVPNEARKIINGPRTFAFVKMFALANEYRDVFEYVFDAEYIERLLSAAPLAVVYVYLIQKRLNTSLRFLVIQILRNRFFDRYKLPNMTPLTGCPHPFELMHAAIADNPKLRNCPQWRTFQASIE</sequence>
<dbReference type="AlphaFoldDB" id="A0A7E4VP85"/>
<reference evidence="3" key="1">
    <citation type="journal article" date="2013" name="Genetics">
        <title>The draft genome and transcriptome of Panagrellus redivivus are shaped by the harsh demands of a free-living lifestyle.</title>
        <authorList>
            <person name="Srinivasan J."/>
            <person name="Dillman A.R."/>
            <person name="Macchietto M.G."/>
            <person name="Heikkinen L."/>
            <person name="Lakso M."/>
            <person name="Fracchia K.M."/>
            <person name="Antoshechkin I."/>
            <person name="Mortazavi A."/>
            <person name="Wong G."/>
            <person name="Sternberg P.W."/>
        </authorList>
    </citation>
    <scope>NUCLEOTIDE SEQUENCE [LARGE SCALE GENOMIC DNA]</scope>
    <source>
        <strain evidence="3">MT8872</strain>
    </source>
</reference>
<feature type="region of interest" description="Disordered" evidence="1">
    <location>
        <begin position="68"/>
        <end position="95"/>
    </location>
</feature>
<evidence type="ECO:0000313" key="4">
    <source>
        <dbReference type="WBParaSite" id="Pan_g23597.t1"/>
    </source>
</evidence>
<organism evidence="3 4">
    <name type="scientific">Panagrellus redivivus</name>
    <name type="common">Microworm</name>
    <dbReference type="NCBI Taxonomy" id="6233"/>
    <lineage>
        <taxon>Eukaryota</taxon>
        <taxon>Metazoa</taxon>
        <taxon>Ecdysozoa</taxon>
        <taxon>Nematoda</taxon>
        <taxon>Chromadorea</taxon>
        <taxon>Rhabditida</taxon>
        <taxon>Tylenchina</taxon>
        <taxon>Panagrolaimomorpha</taxon>
        <taxon>Panagrolaimoidea</taxon>
        <taxon>Panagrolaimidae</taxon>
        <taxon>Panagrellus</taxon>
    </lineage>
</organism>
<proteinExistence type="predicted"/>
<keyword evidence="3" id="KW-1185">Reference proteome</keyword>
<keyword evidence="2" id="KW-0472">Membrane</keyword>
<evidence type="ECO:0000256" key="1">
    <source>
        <dbReference type="SAM" id="MobiDB-lite"/>
    </source>
</evidence>
<feature type="compositionally biased region" description="Low complexity" evidence="1">
    <location>
        <begin position="84"/>
        <end position="95"/>
    </location>
</feature>
<evidence type="ECO:0000256" key="2">
    <source>
        <dbReference type="SAM" id="Phobius"/>
    </source>
</evidence>
<reference evidence="4" key="2">
    <citation type="submission" date="2020-10" db="UniProtKB">
        <authorList>
            <consortium name="WormBaseParasite"/>
        </authorList>
    </citation>
    <scope>IDENTIFICATION</scope>
</reference>
<keyword evidence="2" id="KW-1133">Transmembrane helix</keyword>
<dbReference type="Proteomes" id="UP000492821">
    <property type="component" value="Unassembled WGS sequence"/>
</dbReference>
<evidence type="ECO:0000313" key="3">
    <source>
        <dbReference type="Proteomes" id="UP000492821"/>
    </source>
</evidence>
<dbReference type="WBParaSite" id="Pan_g23597.t1">
    <property type="protein sequence ID" value="Pan_g23597.t1"/>
    <property type="gene ID" value="Pan_g23597"/>
</dbReference>